<keyword evidence="1" id="KW-1133">Transmembrane helix</keyword>
<organism evidence="2 3">
    <name type="scientific">Allomesorhizobium camelthorni</name>
    <dbReference type="NCBI Taxonomy" id="475069"/>
    <lineage>
        <taxon>Bacteria</taxon>
        <taxon>Pseudomonadati</taxon>
        <taxon>Pseudomonadota</taxon>
        <taxon>Alphaproteobacteria</taxon>
        <taxon>Hyphomicrobiales</taxon>
        <taxon>Phyllobacteriaceae</taxon>
        <taxon>Allomesorhizobium</taxon>
    </lineage>
</organism>
<keyword evidence="3" id="KW-1185">Reference proteome</keyword>
<feature type="transmembrane region" description="Helical" evidence="1">
    <location>
        <begin position="12"/>
        <end position="31"/>
    </location>
</feature>
<reference evidence="2 3" key="1">
    <citation type="submission" date="2020-02" db="EMBL/GenBank/DDBJ databases">
        <title>Genome sequence of strain CCNWXJ40-4.</title>
        <authorList>
            <person name="Gao J."/>
            <person name="Sun J."/>
        </authorList>
    </citation>
    <scope>NUCLEOTIDE SEQUENCE [LARGE SCALE GENOMIC DNA]</scope>
    <source>
        <strain evidence="2 3">CCNWXJ 40-4</strain>
    </source>
</reference>
<keyword evidence="1" id="KW-0812">Transmembrane</keyword>
<accession>A0A6G4WAH7</accession>
<feature type="transmembrane region" description="Helical" evidence="1">
    <location>
        <begin position="37"/>
        <end position="56"/>
    </location>
</feature>
<name>A0A6G4WAH7_9HYPH</name>
<dbReference type="RefSeq" id="WP_165025857.1">
    <property type="nucleotide sequence ID" value="NZ_JAAKZF010000007.1"/>
</dbReference>
<sequence>MAGENHPFLRPLWRRVALVAFCVAWAIFEIFYGQSFWAMIAIGMAGYGAWIFLIAYKPGPEKEKE</sequence>
<evidence type="ECO:0000256" key="1">
    <source>
        <dbReference type="SAM" id="Phobius"/>
    </source>
</evidence>
<protein>
    <submittedName>
        <fullName evidence="2">DUF3329 domain-containing protein</fullName>
    </submittedName>
</protein>
<gene>
    <name evidence="2" type="ORF">G6N73_08130</name>
</gene>
<keyword evidence="1" id="KW-0472">Membrane</keyword>
<comment type="caution">
    <text evidence="2">The sequence shown here is derived from an EMBL/GenBank/DDBJ whole genome shotgun (WGS) entry which is preliminary data.</text>
</comment>
<evidence type="ECO:0000313" key="2">
    <source>
        <dbReference type="EMBL" id="NGO51150.1"/>
    </source>
</evidence>
<proteinExistence type="predicted"/>
<evidence type="ECO:0000313" key="3">
    <source>
        <dbReference type="Proteomes" id="UP001642900"/>
    </source>
</evidence>
<dbReference type="Proteomes" id="UP001642900">
    <property type="component" value="Unassembled WGS sequence"/>
</dbReference>
<dbReference type="EMBL" id="JAAKZF010000007">
    <property type="protein sequence ID" value="NGO51150.1"/>
    <property type="molecule type" value="Genomic_DNA"/>
</dbReference>
<dbReference type="AlphaFoldDB" id="A0A6G4WAH7"/>